<keyword evidence="2" id="KW-1133">Transmembrane helix</keyword>
<dbReference type="PANTHER" id="PTHR16502">
    <property type="entry name" value="KERATINOCYTE-ASSOCIATED TRANSMEMBRANE PROTEIN 2"/>
    <property type="match status" value="1"/>
</dbReference>
<dbReference type="InterPro" id="IPR037645">
    <property type="entry name" value="KCT2"/>
</dbReference>
<feature type="compositionally biased region" description="Basic and acidic residues" evidence="1">
    <location>
        <begin position="259"/>
        <end position="284"/>
    </location>
</feature>
<dbReference type="OrthoDB" id="5846619at2759"/>
<reference evidence="3 4" key="1">
    <citation type="submission" date="2018-04" db="EMBL/GenBank/DDBJ databases">
        <title>The genome of golden apple snail Pomacea canaliculata provides insight into stress tolerance and invasive adaptation.</title>
        <authorList>
            <person name="Liu C."/>
            <person name="Liu B."/>
            <person name="Ren Y."/>
            <person name="Zhang Y."/>
            <person name="Wang H."/>
            <person name="Li S."/>
            <person name="Jiang F."/>
            <person name="Yin L."/>
            <person name="Zhang G."/>
            <person name="Qian W."/>
            <person name="Fan W."/>
        </authorList>
    </citation>
    <scope>NUCLEOTIDE SEQUENCE [LARGE SCALE GENOMIC DNA]</scope>
    <source>
        <strain evidence="3">SZHN2017</strain>
        <tissue evidence="3">Muscle</tissue>
    </source>
</reference>
<dbReference type="Proteomes" id="UP000245119">
    <property type="component" value="Linkage Group LG1"/>
</dbReference>
<protein>
    <recommendedName>
        <fullName evidence="5">Trans-Golgi network integral membrane protein 2</fullName>
    </recommendedName>
</protein>
<feature type="region of interest" description="Disordered" evidence="1">
    <location>
        <begin position="38"/>
        <end position="373"/>
    </location>
</feature>
<feature type="compositionally biased region" description="Acidic residues" evidence="1">
    <location>
        <begin position="327"/>
        <end position="349"/>
    </location>
</feature>
<feature type="compositionally biased region" description="Basic and acidic residues" evidence="1">
    <location>
        <begin position="350"/>
        <end position="373"/>
    </location>
</feature>
<name>A0A2T7PYZ5_POMCA</name>
<feature type="compositionally biased region" description="Basic and acidic residues" evidence="1">
    <location>
        <begin position="107"/>
        <end position="116"/>
    </location>
</feature>
<sequence length="472" mass="51600">MLFRLTVLSYNLASLENRTTEDKLMILLNPKSREDILTTRDHLNVEPGASSGVNKPRPMTSKTQEDASNGDKGPISRVTQLVPMEGQTEKDDGNGTEPVVDQPEPGEGYKQKDASNGDKGPISRVNQLGSTEGQTENDDGKVKGPVVNQPEPMEGQPEKDDDNGKGPVVNQPEPGEGQTDKDTGNREGSISGVNQLGSRTDYTQEYGDELEPEASSRATQPVEQSTVEGITNVSSSQGGTDKVLSRVDVDMSRTNSKADNAEERNIGEGGSDKYHSIETNKEAIVRGGTVREGTDNHTKASEPKNKDAAENKEAATGSSVHPLGPVEDSDYPSFDEDEDEDPDNIDNEYEDHKFAADDENDNRDFEISSDTKKVKQQDGVVKIPKQMDAFEEEESSGHFMAYFVTAVVLCIAGYVLYHNKQKIIAFVLEGRRDAQRRRTTSSGTAKYTKLQPSVEEVMPSLDKSAATKNFIY</sequence>
<accession>A0A2T7PYZ5</accession>
<dbReference type="AlphaFoldDB" id="A0A2T7PYZ5"/>
<feature type="compositionally biased region" description="Polar residues" evidence="1">
    <location>
        <begin position="186"/>
        <end position="203"/>
    </location>
</feature>
<feature type="transmembrane region" description="Helical" evidence="2">
    <location>
        <begin position="399"/>
        <end position="417"/>
    </location>
</feature>
<organism evidence="3 4">
    <name type="scientific">Pomacea canaliculata</name>
    <name type="common">Golden apple snail</name>
    <dbReference type="NCBI Taxonomy" id="400727"/>
    <lineage>
        <taxon>Eukaryota</taxon>
        <taxon>Metazoa</taxon>
        <taxon>Spiralia</taxon>
        <taxon>Lophotrochozoa</taxon>
        <taxon>Mollusca</taxon>
        <taxon>Gastropoda</taxon>
        <taxon>Caenogastropoda</taxon>
        <taxon>Architaenioglossa</taxon>
        <taxon>Ampullarioidea</taxon>
        <taxon>Ampullariidae</taxon>
        <taxon>Pomacea</taxon>
    </lineage>
</organism>
<evidence type="ECO:0000313" key="3">
    <source>
        <dbReference type="EMBL" id="PVD38617.1"/>
    </source>
</evidence>
<keyword evidence="2" id="KW-0472">Membrane</keyword>
<evidence type="ECO:0000313" key="4">
    <source>
        <dbReference type="Proteomes" id="UP000245119"/>
    </source>
</evidence>
<dbReference type="Pfam" id="PF17818">
    <property type="entry name" value="KCT2"/>
    <property type="match status" value="1"/>
</dbReference>
<keyword evidence="4" id="KW-1185">Reference proteome</keyword>
<feature type="compositionally biased region" description="Polar residues" evidence="1">
    <location>
        <begin position="216"/>
        <end position="239"/>
    </location>
</feature>
<evidence type="ECO:0008006" key="5">
    <source>
        <dbReference type="Google" id="ProtNLM"/>
    </source>
</evidence>
<evidence type="ECO:0000256" key="2">
    <source>
        <dbReference type="SAM" id="Phobius"/>
    </source>
</evidence>
<dbReference type="STRING" id="400727.A0A2T7PYZ5"/>
<dbReference type="EMBL" id="PZQS01000001">
    <property type="protein sequence ID" value="PVD38617.1"/>
    <property type="molecule type" value="Genomic_DNA"/>
</dbReference>
<proteinExistence type="predicted"/>
<feature type="compositionally biased region" description="Polar residues" evidence="1">
    <location>
        <begin position="124"/>
        <end position="134"/>
    </location>
</feature>
<comment type="caution">
    <text evidence="3">The sequence shown here is derived from an EMBL/GenBank/DDBJ whole genome shotgun (WGS) entry which is preliminary data.</text>
</comment>
<feature type="compositionally biased region" description="Basic and acidic residues" evidence="1">
    <location>
        <begin position="292"/>
        <end position="313"/>
    </location>
</feature>
<keyword evidence="2" id="KW-0812">Transmembrane</keyword>
<gene>
    <name evidence="3" type="ORF">C0Q70_01233</name>
</gene>
<evidence type="ECO:0000256" key="1">
    <source>
        <dbReference type="SAM" id="MobiDB-lite"/>
    </source>
</evidence>
<dbReference type="PANTHER" id="PTHR16502:SF0">
    <property type="entry name" value="KERATINOCYTE-ASSOCIATED TRANSMEMBRANE PROTEIN 2"/>
    <property type="match status" value="1"/>
</dbReference>